<feature type="transmembrane region" description="Helical" evidence="7">
    <location>
        <begin position="111"/>
        <end position="132"/>
    </location>
</feature>
<accession>A0ABW0LJ26</accession>
<evidence type="ECO:0000256" key="5">
    <source>
        <dbReference type="ARBA" id="ARBA00022989"/>
    </source>
</evidence>
<organism evidence="8 9">
    <name type="scientific">Lederbergia graminis</name>
    <dbReference type="NCBI Taxonomy" id="735518"/>
    <lineage>
        <taxon>Bacteria</taxon>
        <taxon>Bacillati</taxon>
        <taxon>Bacillota</taxon>
        <taxon>Bacilli</taxon>
        <taxon>Bacillales</taxon>
        <taxon>Bacillaceae</taxon>
        <taxon>Lederbergia</taxon>
    </lineage>
</organism>
<dbReference type="InterPro" id="IPR003370">
    <property type="entry name" value="Chromate_transpt"/>
</dbReference>
<reference evidence="9" key="1">
    <citation type="journal article" date="2019" name="Int. J. Syst. Evol. Microbiol.">
        <title>The Global Catalogue of Microorganisms (GCM) 10K type strain sequencing project: providing services to taxonomists for standard genome sequencing and annotation.</title>
        <authorList>
            <consortium name="The Broad Institute Genomics Platform"/>
            <consortium name="The Broad Institute Genome Sequencing Center for Infectious Disease"/>
            <person name="Wu L."/>
            <person name="Ma J."/>
        </authorList>
    </citation>
    <scope>NUCLEOTIDE SEQUENCE [LARGE SCALE GENOMIC DNA]</scope>
    <source>
        <strain evidence="9">CGMCC 1.12237</strain>
    </source>
</reference>
<evidence type="ECO:0000256" key="3">
    <source>
        <dbReference type="ARBA" id="ARBA00022475"/>
    </source>
</evidence>
<dbReference type="PANTHER" id="PTHR43663">
    <property type="entry name" value="CHROMATE TRANSPORT PROTEIN-RELATED"/>
    <property type="match status" value="1"/>
</dbReference>
<evidence type="ECO:0000256" key="2">
    <source>
        <dbReference type="ARBA" id="ARBA00005262"/>
    </source>
</evidence>
<feature type="transmembrane region" description="Helical" evidence="7">
    <location>
        <begin position="53"/>
        <end position="73"/>
    </location>
</feature>
<feature type="transmembrane region" description="Helical" evidence="7">
    <location>
        <begin position="164"/>
        <end position="187"/>
    </location>
</feature>
<evidence type="ECO:0000313" key="8">
    <source>
        <dbReference type="EMBL" id="MFC5464573.1"/>
    </source>
</evidence>
<evidence type="ECO:0000256" key="1">
    <source>
        <dbReference type="ARBA" id="ARBA00004651"/>
    </source>
</evidence>
<gene>
    <name evidence="8" type="ORF">ACFPM4_07395</name>
</gene>
<dbReference type="InterPro" id="IPR052518">
    <property type="entry name" value="CHR_Transporter"/>
</dbReference>
<name>A0ABW0LJ26_9BACI</name>
<keyword evidence="9" id="KW-1185">Reference proteome</keyword>
<keyword evidence="3" id="KW-1003">Cell membrane</keyword>
<sequence length="207" mass="22345">MKTDWKLILQLFLSFLKIGPVTFGGGYAMIPLIEREVVTNKKWVKTEDVTDVFAIAGSAPGAIAINSATFIGYRIAGIKGAIAALLGVLLPTFTIVIILSMTFLYVQDNRYVDAAFQGIRPAIVALIAYAGYKIGLTSIFDKTTFVTAIASILLLTFLPIHPALIIVIGIVAGIMIVKVKAAMGFTIHYDKHSKLENEQTTPARKGA</sequence>
<dbReference type="Proteomes" id="UP001596147">
    <property type="component" value="Unassembled WGS sequence"/>
</dbReference>
<evidence type="ECO:0000256" key="7">
    <source>
        <dbReference type="SAM" id="Phobius"/>
    </source>
</evidence>
<dbReference type="Pfam" id="PF02417">
    <property type="entry name" value="Chromate_transp"/>
    <property type="match status" value="1"/>
</dbReference>
<evidence type="ECO:0000256" key="4">
    <source>
        <dbReference type="ARBA" id="ARBA00022692"/>
    </source>
</evidence>
<comment type="caution">
    <text evidence="8">The sequence shown here is derived from an EMBL/GenBank/DDBJ whole genome shotgun (WGS) entry which is preliminary data.</text>
</comment>
<proteinExistence type="inferred from homology"/>
<evidence type="ECO:0000256" key="6">
    <source>
        <dbReference type="ARBA" id="ARBA00023136"/>
    </source>
</evidence>
<dbReference type="PANTHER" id="PTHR43663:SF2">
    <property type="entry name" value="CHROMATE TRANSPORT PROTEIN-RELATED"/>
    <property type="match status" value="1"/>
</dbReference>
<keyword evidence="4 7" id="KW-0812">Transmembrane</keyword>
<feature type="transmembrane region" description="Helical" evidence="7">
    <location>
        <begin position="80"/>
        <end position="105"/>
    </location>
</feature>
<dbReference type="RefSeq" id="WP_144923481.1">
    <property type="nucleotide sequence ID" value="NZ_JBHSMC010000010.1"/>
</dbReference>
<protein>
    <submittedName>
        <fullName evidence="8">Chromate transporter</fullName>
    </submittedName>
</protein>
<feature type="transmembrane region" description="Helical" evidence="7">
    <location>
        <begin position="7"/>
        <end position="33"/>
    </location>
</feature>
<dbReference type="EMBL" id="JBHSMC010000010">
    <property type="protein sequence ID" value="MFC5464573.1"/>
    <property type="molecule type" value="Genomic_DNA"/>
</dbReference>
<evidence type="ECO:0000313" key="9">
    <source>
        <dbReference type="Proteomes" id="UP001596147"/>
    </source>
</evidence>
<keyword evidence="6 7" id="KW-0472">Membrane</keyword>
<comment type="subcellular location">
    <subcellularLocation>
        <location evidence="1">Cell membrane</location>
        <topology evidence="1">Multi-pass membrane protein</topology>
    </subcellularLocation>
</comment>
<keyword evidence="5 7" id="KW-1133">Transmembrane helix</keyword>
<comment type="similarity">
    <text evidence="2">Belongs to the chromate ion transporter (CHR) (TC 2.A.51) family.</text>
</comment>